<organism evidence="3 4">
    <name type="scientific">Spirodela intermedia</name>
    <name type="common">Intermediate duckweed</name>
    <dbReference type="NCBI Taxonomy" id="51605"/>
    <lineage>
        <taxon>Eukaryota</taxon>
        <taxon>Viridiplantae</taxon>
        <taxon>Streptophyta</taxon>
        <taxon>Embryophyta</taxon>
        <taxon>Tracheophyta</taxon>
        <taxon>Spermatophyta</taxon>
        <taxon>Magnoliopsida</taxon>
        <taxon>Liliopsida</taxon>
        <taxon>Araceae</taxon>
        <taxon>Lemnoideae</taxon>
        <taxon>Spirodela</taxon>
    </lineage>
</organism>
<keyword evidence="4" id="KW-1185">Reference proteome</keyword>
<dbReference type="EMBL" id="LR743592">
    <property type="protein sequence ID" value="CAA2620352.1"/>
    <property type="molecule type" value="Genomic_DNA"/>
</dbReference>
<feature type="region of interest" description="Disordered" evidence="1">
    <location>
        <begin position="1"/>
        <end position="27"/>
    </location>
</feature>
<evidence type="ECO:0000313" key="4">
    <source>
        <dbReference type="Proteomes" id="UP000663760"/>
    </source>
</evidence>
<accession>A0A7I8KGX8</accession>
<evidence type="ECO:0000313" key="2">
    <source>
        <dbReference type="EMBL" id="CAA2620352.1"/>
    </source>
</evidence>
<evidence type="ECO:0000313" key="3">
    <source>
        <dbReference type="EMBL" id="CAA7396414.1"/>
    </source>
</evidence>
<name>A0A7I8KGX8_SPIIN</name>
<dbReference type="EMBL" id="LR746268">
    <property type="protein sequence ID" value="CAA7396414.1"/>
    <property type="molecule type" value="Genomic_DNA"/>
</dbReference>
<gene>
    <name evidence="2" type="ORF">SI7747_05006521</name>
    <name evidence="3" type="ORF">SI8410_05007077</name>
</gene>
<dbReference type="AlphaFoldDB" id="A0A7I8KGX8"/>
<reference evidence="3" key="1">
    <citation type="submission" date="2020-02" db="EMBL/GenBank/DDBJ databases">
        <authorList>
            <person name="Scholz U."/>
            <person name="Mascher M."/>
            <person name="Fiebig A."/>
        </authorList>
    </citation>
    <scope>NUCLEOTIDE SEQUENCE</scope>
</reference>
<dbReference type="Proteomes" id="UP000663760">
    <property type="component" value="Chromosome 5"/>
</dbReference>
<protein>
    <submittedName>
        <fullName evidence="3">Uncharacterized protein</fullName>
    </submittedName>
</protein>
<evidence type="ECO:0000256" key="1">
    <source>
        <dbReference type="SAM" id="MobiDB-lite"/>
    </source>
</evidence>
<sequence length="27" mass="3246">MERKEEEENWVAISLQGPPRKADYRRG</sequence>
<proteinExistence type="predicted"/>